<dbReference type="GO" id="GO:0006352">
    <property type="term" value="P:DNA-templated transcription initiation"/>
    <property type="evidence" value="ECO:0007669"/>
    <property type="project" value="InterPro"/>
</dbReference>
<dbReference type="CDD" id="cd06171">
    <property type="entry name" value="Sigma70_r4"/>
    <property type="match status" value="1"/>
</dbReference>
<dbReference type="GO" id="GO:0006950">
    <property type="term" value="P:response to stress"/>
    <property type="evidence" value="ECO:0007669"/>
    <property type="project" value="UniProtKB-ARBA"/>
</dbReference>
<accession>A0A3M8C9S5</accession>
<dbReference type="Gene3D" id="1.10.10.10">
    <property type="entry name" value="Winged helix-like DNA-binding domain superfamily/Winged helix DNA-binding domain"/>
    <property type="match status" value="1"/>
</dbReference>
<keyword evidence="3 6" id="KW-0731">Sigma factor</keyword>
<dbReference type="SUPFAM" id="SSF88946">
    <property type="entry name" value="Sigma2 domain of RNA polymerase sigma factors"/>
    <property type="match status" value="1"/>
</dbReference>
<dbReference type="Pfam" id="PF08281">
    <property type="entry name" value="Sigma70_r4_2"/>
    <property type="match status" value="1"/>
</dbReference>
<dbReference type="PROSITE" id="PS01063">
    <property type="entry name" value="SIGMA70_ECF"/>
    <property type="match status" value="1"/>
</dbReference>
<dbReference type="InterPro" id="IPR013324">
    <property type="entry name" value="RNA_pol_sigma_r3/r4-like"/>
</dbReference>
<dbReference type="InterPro" id="IPR013325">
    <property type="entry name" value="RNA_pol_sigma_r2"/>
</dbReference>
<sequence length="582" mass="66018">MDKTIYRDTWQEIQQSHTDEELVEQAKSGDREAFGELVRRHRAKVYGYARSYTQESFLAEDIVQDALIRAFLHLGTLTDSRRFLPWLHRIVRNQAYTRLSKGPQKREQVFSGLQHQATEMDETDWGDLDSILRRLGRNEPRGSDADSNPEEVLMRRELLQMIIGLLGCLSPRERRIVESHFFDHLSPQEIAGLFQMSQGNVYQILSRSRKKLIQQKTRIVVDQYVNSRKEAGTMKKVMLEKPKATQLHTWITCAMALSGVIENTGKKMSFPMVMGLSGHAFRLTIVPGDIHIAGPTMFDFTEVLQRGLRNMGYASNAINERKRSEYPSPNANLVDPGLVTLDARKKRELAQTLPEALELIHRSIDRGHPVLAWDLFIPEFGLIYGYDDEKKTLYAADNCGHDATVSYEDLGRGIVEELFVLSVGEASHIEQRAMLTQALESVLNHYRVQEHSHGNAVNGLAAYAAWQEAYQQGGIEPNGNAYTTAIARDARKNAALFWTELADTWTDQAFDAIRPAMREASELYAKIAEQFAELCRLFPFPAGGEPNNPENSKQAIAILQTIEQKEQEAVVLLEQMRNALSE</sequence>
<dbReference type="EMBL" id="RHHT01000062">
    <property type="protein sequence ID" value="RNB72137.1"/>
    <property type="molecule type" value="Genomic_DNA"/>
</dbReference>
<evidence type="ECO:0000259" key="7">
    <source>
        <dbReference type="Pfam" id="PF04542"/>
    </source>
</evidence>
<dbReference type="InterPro" id="IPR007627">
    <property type="entry name" value="RNA_pol_sigma70_r2"/>
</dbReference>
<dbReference type="GO" id="GO:0016987">
    <property type="term" value="F:sigma factor activity"/>
    <property type="evidence" value="ECO:0007669"/>
    <property type="project" value="UniProtKB-KW"/>
</dbReference>
<dbReference type="Pfam" id="PF04542">
    <property type="entry name" value="Sigma70_r2"/>
    <property type="match status" value="1"/>
</dbReference>
<organism evidence="9 10">
    <name type="scientific">Brevibacillus panacihumi</name>
    <dbReference type="NCBI Taxonomy" id="497735"/>
    <lineage>
        <taxon>Bacteria</taxon>
        <taxon>Bacillati</taxon>
        <taxon>Bacillota</taxon>
        <taxon>Bacilli</taxon>
        <taxon>Bacillales</taxon>
        <taxon>Paenibacillaceae</taxon>
        <taxon>Brevibacillus</taxon>
    </lineage>
</organism>
<dbReference type="GO" id="GO:0003677">
    <property type="term" value="F:DNA binding"/>
    <property type="evidence" value="ECO:0007669"/>
    <property type="project" value="UniProtKB-KW"/>
</dbReference>
<comment type="similarity">
    <text evidence="1 6">Belongs to the sigma-70 factor family. ECF subfamily.</text>
</comment>
<dbReference type="SUPFAM" id="SSF88659">
    <property type="entry name" value="Sigma3 and sigma4 domains of RNA polymerase sigma factors"/>
    <property type="match status" value="1"/>
</dbReference>
<evidence type="ECO:0000256" key="6">
    <source>
        <dbReference type="RuleBase" id="RU000716"/>
    </source>
</evidence>
<dbReference type="InterPro" id="IPR013249">
    <property type="entry name" value="RNA_pol_sigma70_r4_t2"/>
</dbReference>
<dbReference type="InterPro" id="IPR036388">
    <property type="entry name" value="WH-like_DNA-bd_sf"/>
</dbReference>
<dbReference type="RefSeq" id="WP_122915204.1">
    <property type="nucleotide sequence ID" value="NZ_RHHT01000062.1"/>
</dbReference>
<dbReference type="Proteomes" id="UP000281915">
    <property type="component" value="Unassembled WGS sequence"/>
</dbReference>
<dbReference type="AlphaFoldDB" id="A0A3M8C9S5"/>
<feature type="domain" description="RNA polymerase sigma factor 70 region 4 type 2" evidence="8">
    <location>
        <begin position="160"/>
        <end position="212"/>
    </location>
</feature>
<evidence type="ECO:0000313" key="9">
    <source>
        <dbReference type="EMBL" id="RNB72137.1"/>
    </source>
</evidence>
<evidence type="ECO:0000256" key="1">
    <source>
        <dbReference type="ARBA" id="ARBA00010641"/>
    </source>
</evidence>
<evidence type="ECO:0000256" key="3">
    <source>
        <dbReference type="ARBA" id="ARBA00023082"/>
    </source>
</evidence>
<keyword evidence="4 6" id="KW-0238">DNA-binding</keyword>
<name>A0A3M8C9S5_9BACL</name>
<dbReference type="PANTHER" id="PTHR43133">
    <property type="entry name" value="RNA POLYMERASE ECF-TYPE SIGMA FACTO"/>
    <property type="match status" value="1"/>
</dbReference>
<evidence type="ECO:0000256" key="2">
    <source>
        <dbReference type="ARBA" id="ARBA00023015"/>
    </source>
</evidence>
<protein>
    <recommendedName>
        <fullName evidence="6">RNA polymerase sigma factor</fullName>
    </recommendedName>
</protein>
<reference evidence="9 10" key="1">
    <citation type="submission" date="2018-10" db="EMBL/GenBank/DDBJ databases">
        <title>Phylogenomics of Brevibacillus.</title>
        <authorList>
            <person name="Dunlap C."/>
        </authorList>
    </citation>
    <scope>NUCLEOTIDE SEQUENCE [LARGE SCALE GENOMIC DNA]</scope>
    <source>
        <strain evidence="9 10">JCM 15085</strain>
    </source>
</reference>
<dbReference type="NCBIfam" id="TIGR02937">
    <property type="entry name" value="sigma70-ECF"/>
    <property type="match status" value="1"/>
</dbReference>
<gene>
    <name evidence="9" type="ORF">EDM58_21770</name>
</gene>
<comment type="caution">
    <text evidence="9">The sequence shown here is derived from an EMBL/GenBank/DDBJ whole genome shotgun (WGS) entry which is preliminary data.</text>
</comment>
<dbReference type="Gene3D" id="1.10.1740.10">
    <property type="match status" value="1"/>
</dbReference>
<keyword evidence="5 6" id="KW-0804">Transcription</keyword>
<dbReference type="InterPro" id="IPR039425">
    <property type="entry name" value="RNA_pol_sigma-70-like"/>
</dbReference>
<evidence type="ECO:0000256" key="5">
    <source>
        <dbReference type="ARBA" id="ARBA00023163"/>
    </source>
</evidence>
<feature type="domain" description="RNA polymerase sigma-70 region 2" evidence="7">
    <location>
        <begin position="37"/>
        <end position="101"/>
    </location>
</feature>
<evidence type="ECO:0000256" key="4">
    <source>
        <dbReference type="ARBA" id="ARBA00023125"/>
    </source>
</evidence>
<dbReference type="PANTHER" id="PTHR43133:SF51">
    <property type="entry name" value="RNA POLYMERASE SIGMA FACTOR"/>
    <property type="match status" value="1"/>
</dbReference>
<dbReference type="InterPro" id="IPR014284">
    <property type="entry name" value="RNA_pol_sigma-70_dom"/>
</dbReference>
<keyword evidence="2 6" id="KW-0805">Transcription regulation</keyword>
<evidence type="ECO:0000313" key="10">
    <source>
        <dbReference type="Proteomes" id="UP000281915"/>
    </source>
</evidence>
<evidence type="ECO:0000259" key="8">
    <source>
        <dbReference type="Pfam" id="PF08281"/>
    </source>
</evidence>
<dbReference type="InterPro" id="IPR000838">
    <property type="entry name" value="RNA_pol_sigma70_ECF_CS"/>
</dbReference>
<proteinExistence type="inferred from homology"/>